<gene>
    <name evidence="1" type="ORF">K7X08_013482</name>
</gene>
<proteinExistence type="predicted"/>
<comment type="caution">
    <text evidence="1">The sequence shown here is derived from an EMBL/GenBank/DDBJ whole genome shotgun (WGS) entry which is preliminary data.</text>
</comment>
<organism evidence="1 2">
    <name type="scientific">Anisodus acutangulus</name>
    <dbReference type="NCBI Taxonomy" id="402998"/>
    <lineage>
        <taxon>Eukaryota</taxon>
        <taxon>Viridiplantae</taxon>
        <taxon>Streptophyta</taxon>
        <taxon>Embryophyta</taxon>
        <taxon>Tracheophyta</taxon>
        <taxon>Spermatophyta</taxon>
        <taxon>Magnoliopsida</taxon>
        <taxon>eudicotyledons</taxon>
        <taxon>Gunneridae</taxon>
        <taxon>Pentapetalae</taxon>
        <taxon>asterids</taxon>
        <taxon>lamiids</taxon>
        <taxon>Solanales</taxon>
        <taxon>Solanaceae</taxon>
        <taxon>Solanoideae</taxon>
        <taxon>Hyoscyameae</taxon>
        <taxon>Anisodus</taxon>
    </lineage>
</organism>
<protein>
    <submittedName>
        <fullName evidence="1">Uncharacterized protein</fullName>
    </submittedName>
</protein>
<dbReference type="EMBL" id="JAJAGQ010000016">
    <property type="protein sequence ID" value="KAJ8539230.1"/>
    <property type="molecule type" value="Genomic_DNA"/>
</dbReference>
<dbReference type="Proteomes" id="UP001152561">
    <property type="component" value="Unassembled WGS sequence"/>
</dbReference>
<keyword evidence="2" id="KW-1185">Reference proteome</keyword>
<name>A0A9Q1R5B0_9SOLA</name>
<sequence>MDSTKIWVESVFKETQKSDNIAIDGIEEKISKVSWDDMVEDTGVMDESRGSGCVGAAFKQDVQAEHVATTAQDETELRVVNDIPSTLKNEEIVISNEKSMMICENVSPLNVSVPKKVSPNKRRHDLVSHNMLNLEYVGNGNVQEMGFNDNKGEEDKSENVLQNMENIYNQGGVSPKSVSKG</sequence>
<dbReference type="OrthoDB" id="1329189at2759"/>
<evidence type="ECO:0000313" key="2">
    <source>
        <dbReference type="Proteomes" id="UP001152561"/>
    </source>
</evidence>
<evidence type="ECO:0000313" key="1">
    <source>
        <dbReference type="EMBL" id="KAJ8539230.1"/>
    </source>
</evidence>
<accession>A0A9Q1R5B0</accession>
<dbReference type="AlphaFoldDB" id="A0A9Q1R5B0"/>
<reference evidence="2" key="1">
    <citation type="journal article" date="2023" name="Proc. Natl. Acad. Sci. U.S.A.">
        <title>Genomic and structural basis for evolution of tropane alkaloid biosynthesis.</title>
        <authorList>
            <person name="Wanga Y.-J."/>
            <person name="Taina T."/>
            <person name="Yua J.-Y."/>
            <person name="Lia J."/>
            <person name="Xua B."/>
            <person name="Chenc J."/>
            <person name="D'Auriad J.C."/>
            <person name="Huanga J.-P."/>
            <person name="Huanga S.-X."/>
        </authorList>
    </citation>
    <scope>NUCLEOTIDE SEQUENCE [LARGE SCALE GENOMIC DNA]</scope>
    <source>
        <strain evidence="2">cv. KIB-2019</strain>
    </source>
</reference>